<dbReference type="GO" id="GO:0030983">
    <property type="term" value="F:mismatched DNA binding"/>
    <property type="evidence" value="ECO:0007669"/>
    <property type="project" value="InterPro"/>
</dbReference>
<dbReference type="SMART" id="SM01340">
    <property type="entry name" value="DNA_mis_repair"/>
    <property type="match status" value="1"/>
</dbReference>
<keyword evidence="3" id="KW-0234">DNA repair</keyword>
<dbReference type="OrthoDB" id="10263226at2759"/>
<keyword evidence="2" id="KW-0227">DNA damage</keyword>
<dbReference type="InterPro" id="IPR020568">
    <property type="entry name" value="Ribosomal_Su5_D2-typ_SF"/>
</dbReference>
<protein>
    <recommendedName>
        <fullName evidence="5">DNA mismatch repair protein S5 domain-containing protein</fullName>
    </recommendedName>
</protein>
<dbReference type="Pfam" id="PF01119">
    <property type="entry name" value="DNA_mis_repair"/>
    <property type="match status" value="1"/>
</dbReference>
<evidence type="ECO:0000313" key="6">
    <source>
        <dbReference type="EMBL" id="KCV73281.1"/>
    </source>
</evidence>
<organism evidence="6">
    <name type="scientific">Fonticula alba</name>
    <name type="common">Slime mold</name>
    <dbReference type="NCBI Taxonomy" id="691883"/>
    <lineage>
        <taxon>Eukaryota</taxon>
        <taxon>Rotosphaerida</taxon>
        <taxon>Fonticulaceae</taxon>
        <taxon>Fonticula</taxon>
    </lineage>
</organism>
<dbReference type="PROSITE" id="PS00058">
    <property type="entry name" value="DNA_MISMATCH_REPAIR_1"/>
    <property type="match status" value="1"/>
</dbReference>
<feature type="region of interest" description="Disordered" evidence="4">
    <location>
        <begin position="375"/>
        <end position="429"/>
    </location>
</feature>
<gene>
    <name evidence="6" type="ORF">H696_00823</name>
</gene>
<feature type="region of interest" description="Disordered" evidence="4">
    <location>
        <begin position="456"/>
        <end position="482"/>
    </location>
</feature>
<dbReference type="FunFam" id="3.30.565.10:FF:000003">
    <property type="entry name" value="DNA mismatch repair endonuclease MutL"/>
    <property type="match status" value="1"/>
</dbReference>
<dbReference type="InterPro" id="IPR036890">
    <property type="entry name" value="HATPase_C_sf"/>
</dbReference>
<dbReference type="OMA" id="ANYHVKK"/>
<name>A0A058ZH39_FONAL</name>
<dbReference type="GeneID" id="20525548"/>
<dbReference type="Proteomes" id="UP000030693">
    <property type="component" value="Unassembled WGS sequence"/>
</dbReference>
<dbReference type="GO" id="GO:0006298">
    <property type="term" value="P:mismatch repair"/>
    <property type="evidence" value="ECO:0007669"/>
    <property type="project" value="InterPro"/>
</dbReference>
<keyword evidence="7" id="KW-1185">Reference proteome</keyword>
<evidence type="ECO:0000259" key="5">
    <source>
        <dbReference type="SMART" id="SM01340"/>
    </source>
</evidence>
<evidence type="ECO:0000256" key="2">
    <source>
        <dbReference type="ARBA" id="ARBA00022763"/>
    </source>
</evidence>
<dbReference type="InterPro" id="IPR014721">
    <property type="entry name" value="Ribsml_uS5_D2-typ_fold_subgr"/>
</dbReference>
<dbReference type="SUPFAM" id="SSF55874">
    <property type="entry name" value="ATPase domain of HSP90 chaperone/DNA topoisomerase II/histidine kinase"/>
    <property type="match status" value="1"/>
</dbReference>
<dbReference type="InterPro" id="IPR013507">
    <property type="entry name" value="DNA_mismatch_S5_2-like"/>
</dbReference>
<dbReference type="Pfam" id="PF13589">
    <property type="entry name" value="HATPase_c_3"/>
    <property type="match status" value="1"/>
</dbReference>
<dbReference type="EMBL" id="KB932201">
    <property type="protein sequence ID" value="KCV73281.1"/>
    <property type="molecule type" value="Genomic_DNA"/>
</dbReference>
<evidence type="ECO:0000256" key="4">
    <source>
        <dbReference type="SAM" id="MobiDB-lite"/>
    </source>
</evidence>
<proteinExistence type="inferred from homology"/>
<dbReference type="Pfam" id="PF16413">
    <property type="entry name" value="Mlh1_C"/>
    <property type="match status" value="1"/>
</dbReference>
<feature type="compositionally biased region" description="Polar residues" evidence="4">
    <location>
        <begin position="466"/>
        <end position="479"/>
    </location>
</feature>
<sequence length="740" mass="80033">MSDSAPPPIRPLPETVVNRIAAGEVLARPSNAVKELLENSLDARSTTVSVACAQGGLKMMQITDNGCGIAPEDFRFLCRRFATSKLKTYDQLQGGEVDTFGFRGEALASVSHVAHVSVTSRTAAGACAFRGTFRDGALLPIDAGIAPDLGGPEDPAPGEDVLQAYLTPTSGTQGTAITVEDLFYNVPARRQAFTNPRAEYVRILDIVSRYAVHYPGVAITCRQHGASRADLSTPGRLASPRQAIQAIYGAEVARNLHDIDIPRDTTGDLKVAVRGLFSAAESRFRNPVFFLFINNRAVSSPSLKRAVDTLYANLMLTAGGKSSFVYLSLTLPGAHVDVNVHPTKRFVNFLEEDRIVELIVSTMADRLQTENTARRFEVTPLGSPALDMAPSTPRASASGPRAPDTPSTPRTRPSSSISSQTSSPQFMVRNSSASQTLDSFLLRRGDLRAAAEPGTGAMVLDAPDTPSGQATGTPSTLLDTPTRGAPILLRSVRLLRQQCVAASHSDLLALVRESIFVGIIDGRRSLLQHGTRLMTFDHVRLAYELFYQQVLVQFSQLNTFEFDQPPSVRDLMLLVTSHGPLLESDVAASLADSLTAGHTSAEDLATKLAEVLLARASMLQAYFGIGIDEQARLTHLPVILPGHLPVLARLPIFLCRLAHHVPWAEESPCLEGLARELARFYAPDPRDITDAGGDAFARPLEQVVFPYIKSYLLPPEHLATDGSILQVASLPDLYRVFERC</sequence>
<dbReference type="eggNOG" id="KOG1979">
    <property type="taxonomic scope" value="Eukaryota"/>
</dbReference>
<feature type="compositionally biased region" description="Low complexity" evidence="4">
    <location>
        <begin position="405"/>
        <end position="425"/>
    </location>
</feature>
<dbReference type="GO" id="GO:0140664">
    <property type="term" value="F:ATP-dependent DNA damage sensor activity"/>
    <property type="evidence" value="ECO:0007669"/>
    <property type="project" value="InterPro"/>
</dbReference>
<dbReference type="SUPFAM" id="SSF54211">
    <property type="entry name" value="Ribosomal protein S5 domain 2-like"/>
    <property type="match status" value="1"/>
</dbReference>
<evidence type="ECO:0000256" key="3">
    <source>
        <dbReference type="ARBA" id="ARBA00023204"/>
    </source>
</evidence>
<evidence type="ECO:0000256" key="1">
    <source>
        <dbReference type="ARBA" id="ARBA00006082"/>
    </source>
</evidence>
<dbReference type="AlphaFoldDB" id="A0A058ZH39"/>
<dbReference type="InterPro" id="IPR014762">
    <property type="entry name" value="DNA_mismatch_repair_CS"/>
</dbReference>
<dbReference type="CDD" id="cd16926">
    <property type="entry name" value="HATPase_MutL-MLH-PMS-like"/>
    <property type="match status" value="1"/>
</dbReference>
<dbReference type="Gene3D" id="3.30.230.10">
    <property type="match status" value="1"/>
</dbReference>
<dbReference type="GO" id="GO:0005524">
    <property type="term" value="F:ATP binding"/>
    <property type="evidence" value="ECO:0007669"/>
    <property type="project" value="InterPro"/>
</dbReference>
<dbReference type="Gene3D" id="3.30.565.10">
    <property type="entry name" value="Histidine kinase-like ATPase, C-terminal domain"/>
    <property type="match status" value="1"/>
</dbReference>
<comment type="similarity">
    <text evidence="1">Belongs to the DNA mismatch repair MutL/HexB family.</text>
</comment>
<dbReference type="GO" id="GO:0032389">
    <property type="term" value="C:MutLalpha complex"/>
    <property type="evidence" value="ECO:0007669"/>
    <property type="project" value="TreeGrafter"/>
</dbReference>
<accession>A0A058ZH39</accession>
<feature type="domain" description="DNA mismatch repair protein S5" evidence="5">
    <location>
        <begin position="244"/>
        <end position="368"/>
    </location>
</feature>
<reference evidence="6" key="1">
    <citation type="submission" date="2013-04" db="EMBL/GenBank/DDBJ databases">
        <title>The Genome Sequence of Fonticula alba ATCC 38817.</title>
        <authorList>
            <consortium name="The Broad Institute Genomics Platform"/>
            <person name="Russ C."/>
            <person name="Cuomo C."/>
            <person name="Burger G."/>
            <person name="Gray M.W."/>
            <person name="Holland P.W.H."/>
            <person name="King N."/>
            <person name="Lang F.B.F."/>
            <person name="Roger A.J."/>
            <person name="Ruiz-Trillo I."/>
            <person name="Brown M."/>
            <person name="Walker B."/>
            <person name="Young S."/>
            <person name="Zeng Q."/>
            <person name="Gargeya S."/>
            <person name="Fitzgerald M."/>
            <person name="Haas B."/>
            <person name="Abouelleil A."/>
            <person name="Allen A.W."/>
            <person name="Alvarado L."/>
            <person name="Arachchi H.M."/>
            <person name="Berlin A.M."/>
            <person name="Chapman S.B."/>
            <person name="Gainer-Dewar J."/>
            <person name="Goldberg J."/>
            <person name="Griggs A."/>
            <person name="Gujja S."/>
            <person name="Hansen M."/>
            <person name="Howarth C."/>
            <person name="Imamovic A."/>
            <person name="Ireland A."/>
            <person name="Larimer J."/>
            <person name="McCowan C."/>
            <person name="Murphy C."/>
            <person name="Pearson M."/>
            <person name="Poon T.W."/>
            <person name="Priest M."/>
            <person name="Roberts A."/>
            <person name="Saif S."/>
            <person name="Shea T."/>
            <person name="Sisk P."/>
            <person name="Sykes S."/>
            <person name="Wortman J."/>
            <person name="Nusbaum C."/>
            <person name="Birren B."/>
        </authorList>
    </citation>
    <scope>NUCLEOTIDE SEQUENCE [LARGE SCALE GENOMIC DNA]</scope>
    <source>
        <strain evidence="6">ATCC 38817</strain>
    </source>
</reference>
<dbReference type="GO" id="GO:0016887">
    <property type="term" value="F:ATP hydrolysis activity"/>
    <property type="evidence" value="ECO:0007669"/>
    <property type="project" value="InterPro"/>
</dbReference>
<dbReference type="PANTHER" id="PTHR10073:SF12">
    <property type="entry name" value="DNA MISMATCH REPAIR PROTEIN MLH1"/>
    <property type="match status" value="1"/>
</dbReference>
<dbReference type="InterPro" id="IPR032189">
    <property type="entry name" value="Mlh1_C"/>
</dbReference>
<dbReference type="STRING" id="691883.A0A058ZH39"/>
<dbReference type="RefSeq" id="XP_009492982.1">
    <property type="nucleotide sequence ID" value="XM_009494707.1"/>
</dbReference>
<dbReference type="PANTHER" id="PTHR10073">
    <property type="entry name" value="DNA MISMATCH REPAIR PROTEIN MLH, PMS, MUTL"/>
    <property type="match status" value="1"/>
</dbReference>
<evidence type="ECO:0000313" key="7">
    <source>
        <dbReference type="Proteomes" id="UP000030693"/>
    </source>
</evidence>
<dbReference type="InterPro" id="IPR038973">
    <property type="entry name" value="MutL/Mlh/Pms-like"/>
</dbReference>